<organism evidence="3 4">
    <name type="scientific">Streptosporangium becharense</name>
    <dbReference type="NCBI Taxonomy" id="1816182"/>
    <lineage>
        <taxon>Bacteria</taxon>
        <taxon>Bacillati</taxon>
        <taxon>Actinomycetota</taxon>
        <taxon>Actinomycetes</taxon>
        <taxon>Streptosporangiales</taxon>
        <taxon>Streptosporangiaceae</taxon>
        <taxon>Streptosporangium</taxon>
    </lineage>
</organism>
<dbReference type="Pfam" id="PF00570">
    <property type="entry name" value="HRDC"/>
    <property type="match status" value="1"/>
</dbReference>
<dbReference type="Gene3D" id="1.10.150.80">
    <property type="entry name" value="HRDC domain"/>
    <property type="match status" value="2"/>
</dbReference>
<dbReference type="EMBL" id="JACHMP010000001">
    <property type="protein sequence ID" value="MBB5822399.1"/>
    <property type="molecule type" value="Genomic_DNA"/>
</dbReference>
<dbReference type="InterPro" id="IPR002562">
    <property type="entry name" value="3'-5'_exonuclease_dom"/>
</dbReference>
<sequence length="408" mass="44573">MTDETTVVPLLEPREGIPPVIEDQQDLARVVRAFAGGTGPVAVDAERASGYRYSGRAYLVQLRRAGAGSALIDPIRCPDLSGLDTALADAEVVLHAASQDLPCLAELGFHPRRLFDTELAGRLLGYERVGLGMMVENVLGLKLEKGHSAADWSTRPLPEDWLRYAALDVEVLIELRDILHEELRATGKLGWAQEEFAAVLAYRSPGPRSDPWRRTSGIHKVRSLRGLAVVRELWTLRDELARSSDVAPGRVLPDSAIVAAALELPRTTKALTDIAPFTGRSARRHLRDWLAAIGAARSLPDSELPQPSAQGDGPPPANRWMDRDPVAARRLAAARAVVAALADEHHMPTENLIQPDAIRRLTWEPPEVVDDGTVAARLRELGAREWQIGLTAHPIAKALLRLETKGEI</sequence>
<dbReference type="InterPro" id="IPR012337">
    <property type="entry name" value="RNaseH-like_sf"/>
</dbReference>
<dbReference type="Proteomes" id="UP000540685">
    <property type="component" value="Unassembled WGS sequence"/>
</dbReference>
<dbReference type="GO" id="GO:0008408">
    <property type="term" value="F:3'-5' exonuclease activity"/>
    <property type="evidence" value="ECO:0007669"/>
    <property type="project" value="InterPro"/>
</dbReference>
<dbReference type="SMART" id="SM00341">
    <property type="entry name" value="HRDC"/>
    <property type="match status" value="1"/>
</dbReference>
<dbReference type="SUPFAM" id="SSF47819">
    <property type="entry name" value="HRDC-like"/>
    <property type="match status" value="1"/>
</dbReference>
<dbReference type="AlphaFoldDB" id="A0A7W9ILT2"/>
<dbReference type="GO" id="GO:0006139">
    <property type="term" value="P:nucleobase-containing compound metabolic process"/>
    <property type="evidence" value="ECO:0007669"/>
    <property type="project" value="InterPro"/>
</dbReference>
<protein>
    <submittedName>
        <fullName evidence="3">Ribonuclease D</fullName>
        <ecNumber evidence="3">3.1.13.5</ecNumber>
    </submittedName>
</protein>
<evidence type="ECO:0000313" key="3">
    <source>
        <dbReference type="EMBL" id="MBB5822399.1"/>
    </source>
</evidence>
<keyword evidence="3" id="KW-0378">Hydrolase</keyword>
<dbReference type="Pfam" id="PF18305">
    <property type="entry name" value="DNA_pol_A_exoN"/>
    <property type="match status" value="1"/>
</dbReference>
<dbReference type="Gene3D" id="3.30.420.10">
    <property type="entry name" value="Ribonuclease H-like superfamily/Ribonuclease H"/>
    <property type="match status" value="1"/>
</dbReference>
<dbReference type="GO" id="GO:0033890">
    <property type="term" value="F:ribonuclease D activity"/>
    <property type="evidence" value="ECO:0007669"/>
    <property type="project" value="UniProtKB-EC"/>
</dbReference>
<dbReference type="CDD" id="cd06142">
    <property type="entry name" value="RNaseD_exo"/>
    <property type="match status" value="1"/>
</dbReference>
<accession>A0A7W9ILT2</accession>
<dbReference type="InterPro" id="IPR010997">
    <property type="entry name" value="HRDC-like_sf"/>
</dbReference>
<reference evidence="3 4" key="1">
    <citation type="submission" date="2020-08" db="EMBL/GenBank/DDBJ databases">
        <title>Sequencing the genomes of 1000 actinobacteria strains.</title>
        <authorList>
            <person name="Klenk H.-P."/>
        </authorList>
    </citation>
    <scope>NUCLEOTIDE SEQUENCE [LARGE SCALE GENOMIC DNA]</scope>
    <source>
        <strain evidence="3 4">DSM 46887</strain>
    </source>
</reference>
<dbReference type="GO" id="GO:0003676">
    <property type="term" value="F:nucleic acid binding"/>
    <property type="evidence" value="ECO:0007669"/>
    <property type="project" value="InterPro"/>
</dbReference>
<dbReference type="SUPFAM" id="SSF53098">
    <property type="entry name" value="Ribonuclease H-like"/>
    <property type="match status" value="1"/>
</dbReference>
<keyword evidence="4" id="KW-1185">Reference proteome</keyword>
<evidence type="ECO:0000256" key="1">
    <source>
        <dbReference type="SAM" id="MobiDB-lite"/>
    </source>
</evidence>
<dbReference type="InterPro" id="IPR044876">
    <property type="entry name" value="HRDC_dom_sf"/>
</dbReference>
<dbReference type="InterPro" id="IPR036397">
    <property type="entry name" value="RNaseH_sf"/>
</dbReference>
<dbReference type="PANTHER" id="PTHR47649">
    <property type="entry name" value="RIBONUCLEASE D"/>
    <property type="match status" value="1"/>
</dbReference>
<dbReference type="EC" id="3.1.13.5" evidence="3"/>
<evidence type="ECO:0000313" key="4">
    <source>
        <dbReference type="Proteomes" id="UP000540685"/>
    </source>
</evidence>
<name>A0A7W9ILT2_9ACTN</name>
<dbReference type="InterPro" id="IPR051086">
    <property type="entry name" value="RNase_D-like"/>
</dbReference>
<proteinExistence type="predicted"/>
<dbReference type="RefSeq" id="WP_184541639.1">
    <property type="nucleotide sequence ID" value="NZ_JACHMP010000001.1"/>
</dbReference>
<dbReference type="GO" id="GO:0000166">
    <property type="term" value="F:nucleotide binding"/>
    <property type="evidence" value="ECO:0007669"/>
    <property type="project" value="InterPro"/>
</dbReference>
<comment type="caution">
    <text evidence="3">The sequence shown here is derived from an EMBL/GenBank/DDBJ whole genome shotgun (WGS) entry which is preliminary data.</text>
</comment>
<dbReference type="InterPro" id="IPR002121">
    <property type="entry name" value="HRDC_dom"/>
</dbReference>
<gene>
    <name evidence="3" type="ORF">F4562_005461</name>
</gene>
<feature type="region of interest" description="Disordered" evidence="1">
    <location>
        <begin position="300"/>
        <end position="319"/>
    </location>
</feature>
<evidence type="ECO:0000259" key="2">
    <source>
        <dbReference type="PROSITE" id="PS50967"/>
    </source>
</evidence>
<dbReference type="SMART" id="SM00474">
    <property type="entry name" value="35EXOc"/>
    <property type="match status" value="1"/>
</dbReference>
<dbReference type="InterPro" id="IPR041605">
    <property type="entry name" value="Exo_C"/>
</dbReference>
<feature type="domain" description="HRDC" evidence="2">
    <location>
        <begin position="223"/>
        <end position="303"/>
    </location>
</feature>
<dbReference type="PROSITE" id="PS50967">
    <property type="entry name" value="HRDC"/>
    <property type="match status" value="1"/>
</dbReference>
<dbReference type="PANTHER" id="PTHR47649:SF1">
    <property type="entry name" value="RIBONUCLEASE D"/>
    <property type="match status" value="1"/>
</dbReference>
<dbReference type="Pfam" id="PF01612">
    <property type="entry name" value="DNA_pol_A_exo1"/>
    <property type="match status" value="1"/>
</dbReference>